<sequence length="123" mass="13833">MRLLMLDAWRESSVYTDRERAALAWTEALTLVADTGAPNEDYEQAKKQFSETEVVNLAFSIGAINIWNRLQIASRAAHPVAARRFHDGSLFYNPKDYDNETSFVNAVCIGISLPAWHLAGDCR</sequence>
<accession>A0ABS7HCH9</accession>
<gene>
    <name evidence="1" type="ORF">JNB71_16860</name>
</gene>
<keyword evidence="2" id="KW-1185">Reference proteome</keyword>
<protein>
    <submittedName>
        <fullName evidence="1">Carboxymuconolactone decarboxylase family protein</fullName>
    </submittedName>
</protein>
<dbReference type="InterPro" id="IPR029032">
    <property type="entry name" value="AhpD-like"/>
</dbReference>
<proteinExistence type="predicted"/>
<organism evidence="1 2">
    <name type="scientific">Rhizobium herbae</name>
    <dbReference type="NCBI Taxonomy" id="508661"/>
    <lineage>
        <taxon>Bacteria</taxon>
        <taxon>Pseudomonadati</taxon>
        <taxon>Pseudomonadota</taxon>
        <taxon>Alphaproteobacteria</taxon>
        <taxon>Hyphomicrobiales</taxon>
        <taxon>Rhizobiaceae</taxon>
        <taxon>Rhizobium/Agrobacterium group</taxon>
        <taxon>Rhizobium</taxon>
    </lineage>
</organism>
<dbReference type="PANTHER" id="PTHR34846">
    <property type="entry name" value="4-CARBOXYMUCONOLACTONE DECARBOXYLASE FAMILY PROTEIN (AFU_ORTHOLOGUE AFUA_6G11590)"/>
    <property type="match status" value="1"/>
</dbReference>
<dbReference type="PANTHER" id="PTHR34846:SF10">
    <property type="entry name" value="CYTOPLASMIC PROTEIN"/>
    <property type="match status" value="1"/>
</dbReference>
<dbReference type="EMBL" id="JAEUAO010000004">
    <property type="protein sequence ID" value="MBW9064974.1"/>
    <property type="molecule type" value="Genomic_DNA"/>
</dbReference>
<reference evidence="1 2" key="1">
    <citation type="journal article" date="2021" name="MBio">
        <title>Poor Competitiveness of Bradyrhizobium in Pigeon Pea Root Colonization in Indian Soils.</title>
        <authorList>
            <person name="Chalasani D."/>
            <person name="Basu A."/>
            <person name="Pullabhotla S.V.S.R.N."/>
            <person name="Jorrin B."/>
            <person name="Neal A.L."/>
            <person name="Poole P.S."/>
            <person name="Podile A.R."/>
            <person name="Tkacz A."/>
        </authorList>
    </citation>
    <scope>NUCLEOTIDE SEQUENCE [LARGE SCALE GENOMIC DNA]</scope>
    <source>
        <strain evidence="1 2">HU44</strain>
    </source>
</reference>
<comment type="caution">
    <text evidence="1">The sequence shown here is derived from an EMBL/GenBank/DDBJ whole genome shotgun (WGS) entry which is preliminary data.</text>
</comment>
<name>A0ABS7HCH9_9HYPH</name>
<evidence type="ECO:0000313" key="2">
    <source>
        <dbReference type="Proteomes" id="UP000757604"/>
    </source>
</evidence>
<dbReference type="Proteomes" id="UP000757604">
    <property type="component" value="Unassembled WGS sequence"/>
</dbReference>
<dbReference type="Gene3D" id="1.20.1290.10">
    <property type="entry name" value="AhpD-like"/>
    <property type="match status" value="1"/>
</dbReference>
<evidence type="ECO:0000313" key="1">
    <source>
        <dbReference type="EMBL" id="MBW9064974.1"/>
    </source>
</evidence>
<dbReference type="SUPFAM" id="SSF69118">
    <property type="entry name" value="AhpD-like"/>
    <property type="match status" value="1"/>
</dbReference>